<reference evidence="2 3" key="1">
    <citation type="submission" date="2007-06" db="EMBL/GenBank/DDBJ databases">
        <title>The Genome Sequence of Coccidioides posadasii RMSCC_3488.</title>
        <authorList>
            <consortium name="Coccidioides Genome Resources Consortium"/>
            <consortium name="The Broad Institute Genome Sequencing Platform"/>
            <person name="Henn M.R."/>
            <person name="Sykes S."/>
            <person name="Young S."/>
            <person name="Jaffe D."/>
            <person name="Berlin A."/>
            <person name="Alvarez P."/>
            <person name="Butler J."/>
            <person name="Gnerre S."/>
            <person name="Grabherr M."/>
            <person name="Mauceli E."/>
            <person name="Brockman W."/>
            <person name="Kodira C."/>
            <person name="Alvarado L."/>
            <person name="Zeng Q."/>
            <person name="Crawford M."/>
            <person name="Antoine C."/>
            <person name="Devon K."/>
            <person name="Galgiani J."/>
            <person name="Orsborn K."/>
            <person name="Lewis M.L."/>
            <person name="Nusbaum C."/>
            <person name="Galagan J."/>
            <person name="Birren B."/>
        </authorList>
    </citation>
    <scope>NUCLEOTIDE SEQUENCE [LARGE SCALE GENOMIC DNA]</scope>
    <source>
        <strain evidence="2 3">RMSCC 3488</strain>
    </source>
</reference>
<name>A0A0J6IEX5_COCPO</name>
<feature type="region of interest" description="Disordered" evidence="1">
    <location>
        <begin position="1"/>
        <end position="111"/>
    </location>
</feature>
<proteinExistence type="predicted"/>
<accession>A0A0J6IEX5</accession>
<evidence type="ECO:0000256" key="1">
    <source>
        <dbReference type="SAM" id="MobiDB-lite"/>
    </source>
</evidence>
<dbReference type="AlphaFoldDB" id="A0A0J6IEX5"/>
<feature type="compositionally biased region" description="Polar residues" evidence="1">
    <location>
        <begin position="41"/>
        <end position="50"/>
    </location>
</feature>
<feature type="compositionally biased region" description="Basic and acidic residues" evidence="1">
    <location>
        <begin position="67"/>
        <end position="90"/>
    </location>
</feature>
<evidence type="ECO:0000313" key="2">
    <source>
        <dbReference type="EMBL" id="KMM70317.1"/>
    </source>
</evidence>
<reference evidence="3" key="2">
    <citation type="journal article" date="2009" name="Genome Res.">
        <title>Comparative genomic analyses of the human fungal pathogens Coccidioides and their relatives.</title>
        <authorList>
            <person name="Sharpton T.J."/>
            <person name="Stajich J.E."/>
            <person name="Rounsley S.D."/>
            <person name="Gardner M.J."/>
            <person name="Wortman J.R."/>
            <person name="Jordar V.S."/>
            <person name="Maiti R."/>
            <person name="Kodira C.D."/>
            <person name="Neafsey D.E."/>
            <person name="Zeng Q."/>
            <person name="Hung C.-Y."/>
            <person name="McMahan C."/>
            <person name="Muszewska A."/>
            <person name="Grynberg M."/>
            <person name="Mandel M.A."/>
            <person name="Kellner E.M."/>
            <person name="Barker B.M."/>
            <person name="Galgiani J.N."/>
            <person name="Orbach M.J."/>
            <person name="Kirkland T.N."/>
            <person name="Cole G.T."/>
            <person name="Henn M.R."/>
            <person name="Birren B.W."/>
            <person name="Taylor J.W."/>
        </authorList>
    </citation>
    <scope>NUCLEOTIDE SEQUENCE [LARGE SCALE GENOMIC DNA]</scope>
    <source>
        <strain evidence="3">RMSCC 3488</strain>
    </source>
</reference>
<dbReference type="VEuPathDB" id="FungiDB:CPAG_06630"/>
<protein>
    <submittedName>
        <fullName evidence="2">Uncharacterized protein</fullName>
    </submittedName>
</protein>
<dbReference type="Proteomes" id="UP000054567">
    <property type="component" value="Unassembled WGS sequence"/>
</dbReference>
<organism evidence="2 3">
    <name type="scientific">Coccidioides posadasii RMSCC 3488</name>
    <dbReference type="NCBI Taxonomy" id="454284"/>
    <lineage>
        <taxon>Eukaryota</taxon>
        <taxon>Fungi</taxon>
        <taxon>Dikarya</taxon>
        <taxon>Ascomycota</taxon>
        <taxon>Pezizomycotina</taxon>
        <taxon>Eurotiomycetes</taxon>
        <taxon>Eurotiomycetidae</taxon>
        <taxon>Onygenales</taxon>
        <taxon>Onygenaceae</taxon>
        <taxon>Coccidioides</taxon>
    </lineage>
</organism>
<sequence>MANRLHVPIDRRVDRPEWHVGERGGKSQPQSQDAKSGEYFLSSTGNTLNRSEGFWVSLGEKTRRQRDRTMTEKKEGNEDEQRQRGPEVHRSITRRASDSSLGHHSPVRYKA</sequence>
<reference evidence="3" key="3">
    <citation type="journal article" date="2010" name="Genome Res.">
        <title>Population genomic sequencing of Coccidioides fungi reveals recent hybridization and transposon control.</title>
        <authorList>
            <person name="Neafsey D.E."/>
            <person name="Barker B.M."/>
            <person name="Sharpton T.J."/>
            <person name="Stajich J.E."/>
            <person name="Park D.J."/>
            <person name="Whiston E."/>
            <person name="Hung C.-Y."/>
            <person name="McMahan C."/>
            <person name="White J."/>
            <person name="Sykes S."/>
            <person name="Heiman D."/>
            <person name="Young S."/>
            <person name="Zeng Q."/>
            <person name="Abouelleil A."/>
            <person name="Aftuck L."/>
            <person name="Bessette D."/>
            <person name="Brown A."/>
            <person name="FitzGerald M."/>
            <person name="Lui A."/>
            <person name="Macdonald J.P."/>
            <person name="Priest M."/>
            <person name="Orbach M.J."/>
            <person name="Galgiani J.N."/>
            <person name="Kirkland T.N."/>
            <person name="Cole G.T."/>
            <person name="Birren B.W."/>
            <person name="Henn M.R."/>
            <person name="Taylor J.W."/>
            <person name="Rounsley S.D."/>
        </authorList>
    </citation>
    <scope>NUCLEOTIDE SEQUENCE [LARGE SCALE GENOMIC DNA]</scope>
    <source>
        <strain evidence="3">RMSCC 3488</strain>
    </source>
</reference>
<feature type="compositionally biased region" description="Basic and acidic residues" evidence="1">
    <location>
        <begin position="7"/>
        <end position="25"/>
    </location>
</feature>
<evidence type="ECO:0000313" key="3">
    <source>
        <dbReference type="Proteomes" id="UP000054567"/>
    </source>
</evidence>
<gene>
    <name evidence="2" type="ORF">CPAG_06630</name>
</gene>
<dbReference type="EMBL" id="DS268112">
    <property type="protein sequence ID" value="KMM70317.1"/>
    <property type="molecule type" value="Genomic_DNA"/>
</dbReference>